<name>A0A0F9M4Q7_9ZZZZ</name>
<feature type="domain" description="Thymidylate synthase/dCMP hydroxymethylase" evidence="2">
    <location>
        <begin position="24"/>
        <end position="212"/>
    </location>
</feature>
<gene>
    <name evidence="3" type="ORF">LCGC14_1118130</name>
</gene>
<evidence type="ECO:0000313" key="3">
    <source>
        <dbReference type="EMBL" id="KKN02390.1"/>
    </source>
</evidence>
<dbReference type="Gene3D" id="3.30.572.10">
    <property type="entry name" value="Thymidylate synthase/dCMP hydroxymethylase domain"/>
    <property type="match status" value="1"/>
</dbReference>
<evidence type="ECO:0000256" key="1">
    <source>
        <dbReference type="ARBA" id="ARBA00022679"/>
    </source>
</evidence>
<organism evidence="3">
    <name type="scientific">marine sediment metagenome</name>
    <dbReference type="NCBI Taxonomy" id="412755"/>
    <lineage>
        <taxon>unclassified sequences</taxon>
        <taxon>metagenomes</taxon>
        <taxon>ecological metagenomes</taxon>
    </lineage>
</organism>
<dbReference type="EMBL" id="LAZR01005154">
    <property type="protein sequence ID" value="KKN02390.1"/>
    <property type="molecule type" value="Genomic_DNA"/>
</dbReference>
<evidence type="ECO:0000259" key="2">
    <source>
        <dbReference type="Pfam" id="PF00303"/>
    </source>
</evidence>
<accession>A0A0F9M4Q7</accession>
<dbReference type="InterPro" id="IPR023451">
    <property type="entry name" value="Thymidate_synth/dCMP_Mease_dom"/>
</dbReference>
<dbReference type="SUPFAM" id="SSF55831">
    <property type="entry name" value="Thymidylate synthase/dCMP hydroxymethylase"/>
    <property type="match status" value="1"/>
</dbReference>
<dbReference type="AlphaFoldDB" id="A0A0F9M4Q7"/>
<dbReference type="Pfam" id="PF00303">
    <property type="entry name" value="Thymidylat_synt"/>
    <property type="match status" value="1"/>
</dbReference>
<sequence>MIYRNTIEAYERLSLQLEIEGKKFENKSIRSKSVNGVVKEIIGISWGVTDTSDIIDLISGITDTELAFNNRVEWLSHLAEEFVSPEPVFPSKVNPNPHYSYSQRICSQLPRIIRHLKKHRNSPDRQALISIWSPTLDSTVLGYQEVPCSIGYHFLLRGTNLYLVYYIRSLNLEIWPNDVYLSRAVQRYIAARIEATPASVTFQVGSLHTFRRSV</sequence>
<comment type="caution">
    <text evidence="3">The sequence shown here is derived from an EMBL/GenBank/DDBJ whole genome shotgun (WGS) entry which is preliminary data.</text>
</comment>
<keyword evidence="1" id="KW-0808">Transferase</keyword>
<dbReference type="InterPro" id="IPR036926">
    <property type="entry name" value="Thymidate_synth/dCMP_Mease_sf"/>
</dbReference>
<proteinExistence type="predicted"/>
<protein>
    <recommendedName>
        <fullName evidence="2">Thymidylate synthase/dCMP hydroxymethylase domain-containing protein</fullName>
    </recommendedName>
</protein>
<reference evidence="3" key="1">
    <citation type="journal article" date="2015" name="Nature">
        <title>Complex archaea that bridge the gap between prokaryotes and eukaryotes.</title>
        <authorList>
            <person name="Spang A."/>
            <person name="Saw J.H."/>
            <person name="Jorgensen S.L."/>
            <person name="Zaremba-Niedzwiedzka K."/>
            <person name="Martijn J."/>
            <person name="Lind A.E."/>
            <person name="van Eijk R."/>
            <person name="Schleper C."/>
            <person name="Guy L."/>
            <person name="Ettema T.J."/>
        </authorList>
    </citation>
    <scope>NUCLEOTIDE SEQUENCE</scope>
</reference>